<keyword evidence="4 6" id="KW-1133">Transmembrane helix</keyword>
<dbReference type="OrthoDB" id="19148at2157"/>
<dbReference type="PANTHER" id="PTHR30250">
    <property type="entry name" value="PST FAMILY PREDICTED COLANIC ACID TRANSPORTER"/>
    <property type="match status" value="1"/>
</dbReference>
<evidence type="ECO:0000256" key="6">
    <source>
        <dbReference type="SAM" id="Phobius"/>
    </source>
</evidence>
<evidence type="ECO:0000256" key="4">
    <source>
        <dbReference type="ARBA" id="ARBA00022989"/>
    </source>
</evidence>
<dbReference type="Pfam" id="PF01943">
    <property type="entry name" value="Polysacc_synt"/>
    <property type="match status" value="1"/>
</dbReference>
<feature type="transmembrane region" description="Helical" evidence="6">
    <location>
        <begin position="251"/>
        <end position="273"/>
    </location>
</feature>
<reference evidence="7 8" key="1">
    <citation type="submission" date="2016-10" db="EMBL/GenBank/DDBJ databases">
        <authorList>
            <person name="Varghese N."/>
            <person name="Submissions S."/>
        </authorList>
    </citation>
    <scope>NUCLEOTIDE SEQUENCE [LARGE SCALE GENOMIC DNA]</scope>
    <source>
        <strain evidence="7 8">DSM 16643</strain>
    </source>
</reference>
<evidence type="ECO:0000313" key="8">
    <source>
        <dbReference type="Proteomes" id="UP000323439"/>
    </source>
</evidence>
<dbReference type="PANTHER" id="PTHR30250:SF11">
    <property type="entry name" value="O-ANTIGEN TRANSPORTER-RELATED"/>
    <property type="match status" value="1"/>
</dbReference>
<dbReference type="CDD" id="cd13128">
    <property type="entry name" value="MATE_Wzx_like"/>
    <property type="match status" value="1"/>
</dbReference>
<protein>
    <submittedName>
        <fullName evidence="7">Membrane protein involved in the export of O-antigen and teichoic acid</fullName>
    </submittedName>
</protein>
<feature type="transmembrane region" description="Helical" evidence="6">
    <location>
        <begin position="214"/>
        <end position="231"/>
    </location>
</feature>
<proteinExistence type="predicted"/>
<evidence type="ECO:0000256" key="1">
    <source>
        <dbReference type="ARBA" id="ARBA00004651"/>
    </source>
</evidence>
<feature type="transmembrane region" description="Helical" evidence="6">
    <location>
        <begin position="361"/>
        <end position="379"/>
    </location>
</feature>
<dbReference type="AlphaFoldDB" id="A0A1G5WXA3"/>
<dbReference type="Proteomes" id="UP000323439">
    <property type="component" value="Unassembled WGS sequence"/>
</dbReference>
<keyword evidence="2" id="KW-1003">Cell membrane</keyword>
<feature type="transmembrane region" description="Helical" evidence="6">
    <location>
        <begin position="151"/>
        <end position="169"/>
    </location>
</feature>
<organism evidence="7 8">
    <name type="scientific">Methanobrevibacter millerae</name>
    <dbReference type="NCBI Taxonomy" id="230361"/>
    <lineage>
        <taxon>Archaea</taxon>
        <taxon>Methanobacteriati</taxon>
        <taxon>Methanobacteriota</taxon>
        <taxon>Methanomada group</taxon>
        <taxon>Methanobacteria</taxon>
        <taxon>Methanobacteriales</taxon>
        <taxon>Methanobacteriaceae</taxon>
        <taxon>Methanobrevibacter</taxon>
    </lineage>
</organism>
<keyword evidence="5 6" id="KW-0472">Membrane</keyword>
<feature type="transmembrane region" description="Helical" evidence="6">
    <location>
        <begin position="442"/>
        <end position="461"/>
    </location>
</feature>
<dbReference type="GO" id="GO:0005886">
    <property type="term" value="C:plasma membrane"/>
    <property type="evidence" value="ECO:0007669"/>
    <property type="project" value="UniProtKB-SubCell"/>
</dbReference>
<feature type="transmembrane region" description="Helical" evidence="6">
    <location>
        <begin position="12"/>
        <end position="35"/>
    </location>
</feature>
<dbReference type="InterPro" id="IPR002797">
    <property type="entry name" value="Polysacc_synth"/>
</dbReference>
<name>A0A1G5WXA3_9EURY</name>
<feature type="transmembrane region" description="Helical" evidence="6">
    <location>
        <begin position="83"/>
        <end position="105"/>
    </location>
</feature>
<sequence length="476" mass="53639">MSQVQTIFKNMSWILVSQIIACICGFIWTVLIARYMSVSEYGILGFAISLTGIISFTMDWGISTHIVRHISTDHSSAPKYVGNAIPLKGIFSIGTIFLTLVILILMKSDEVTICVTLLFLIQRIVLSLNELIIGCFQAFEEGKYQGIRNTILNLLQLIFILIAIFSDLGIYGITFAYLLANVITCIYSYYVLVKHITKPKYEINKNFCKKITKVSIPFAVTGLLFSIYYSIDMIMLTHLVGNYETGVYNATYKLISVLTLFYSVYGSVIFPVMSRLYKNNEKLLIVSFEKSIKYLTLIMVPIAVGTVLYSLDIIRLIYGHKYDAASAPLSILIWTVCLLFINGPCNSLLNASHKEVSVTKIYLIAAAFNFTLNLIMIPYLTYTGAAITTVLSDLLILIIQFYVIYKSGQKPNKKLYYDIGKIIIGSTILAIALHLLNLNMWLALPVGIIIYFATLYLLKLFDKDDKYVIKEILGKN</sequence>
<evidence type="ECO:0000313" key="7">
    <source>
        <dbReference type="EMBL" id="SDA62524.1"/>
    </source>
</evidence>
<feature type="transmembrane region" description="Helical" evidence="6">
    <location>
        <begin position="385"/>
        <end position="403"/>
    </location>
</feature>
<feature type="transmembrane region" description="Helical" evidence="6">
    <location>
        <begin position="117"/>
        <end position="139"/>
    </location>
</feature>
<feature type="transmembrane region" description="Helical" evidence="6">
    <location>
        <begin position="41"/>
        <end position="62"/>
    </location>
</feature>
<evidence type="ECO:0000256" key="2">
    <source>
        <dbReference type="ARBA" id="ARBA00022475"/>
    </source>
</evidence>
<feature type="transmembrane region" description="Helical" evidence="6">
    <location>
        <begin position="294"/>
        <end position="311"/>
    </location>
</feature>
<feature type="transmembrane region" description="Helical" evidence="6">
    <location>
        <begin position="331"/>
        <end position="349"/>
    </location>
</feature>
<gene>
    <name evidence="7" type="ORF">SAMN02910315_01760</name>
</gene>
<comment type="subcellular location">
    <subcellularLocation>
        <location evidence="1">Cell membrane</location>
        <topology evidence="1">Multi-pass membrane protein</topology>
    </subcellularLocation>
</comment>
<keyword evidence="3 6" id="KW-0812">Transmembrane</keyword>
<keyword evidence="8" id="KW-1185">Reference proteome</keyword>
<dbReference type="InterPro" id="IPR050833">
    <property type="entry name" value="Poly_Biosynth_Transport"/>
</dbReference>
<evidence type="ECO:0000256" key="3">
    <source>
        <dbReference type="ARBA" id="ARBA00022692"/>
    </source>
</evidence>
<accession>A0A1G5WXA3</accession>
<feature type="transmembrane region" description="Helical" evidence="6">
    <location>
        <begin position="175"/>
        <end position="193"/>
    </location>
</feature>
<dbReference type="EMBL" id="FMXB01000014">
    <property type="protein sequence ID" value="SDA62524.1"/>
    <property type="molecule type" value="Genomic_DNA"/>
</dbReference>
<evidence type="ECO:0000256" key="5">
    <source>
        <dbReference type="ARBA" id="ARBA00023136"/>
    </source>
</evidence>
<feature type="transmembrane region" description="Helical" evidence="6">
    <location>
        <begin position="415"/>
        <end position="436"/>
    </location>
</feature>